<dbReference type="GO" id="GO:0008616">
    <property type="term" value="P:tRNA queuosine(34) biosynthetic process"/>
    <property type="evidence" value="ECO:0007669"/>
    <property type="project" value="UniProtKB-UniRule"/>
</dbReference>
<dbReference type="NCBIfam" id="TIGR04349">
    <property type="entry name" value="rSAM_QueE_gams"/>
    <property type="match status" value="1"/>
</dbReference>
<gene>
    <name evidence="8" type="primary">queE</name>
    <name evidence="10" type="ORF">SAOR_11815</name>
</gene>
<evidence type="ECO:0000313" key="10">
    <source>
        <dbReference type="EMBL" id="ROO25859.1"/>
    </source>
</evidence>
<sequence length="237" mass="25943">MPVALSPGAGAARAPRAAGRRPERVDALRITEIFCSLQGEARDAGALTTFVRLTGCPLRCHYCDTAYAFSGGDWMPLDAIMQRVRTLEARHVCVTGGEPLAQPNCAALVGRLCNAGYRVSVETAGALDIRAVDSRASRVVDIKTPDSGEAARNRWDNIEALTGHDQLKFVICSRADYVWARDRVAELQLPAGCDVWFSPSSEQMPARDLADWIVADRLPVRFQLQLHKQLWGEAPGR</sequence>
<dbReference type="GO" id="GO:1904047">
    <property type="term" value="F:S-adenosyl-L-methionine binding"/>
    <property type="evidence" value="ECO:0007669"/>
    <property type="project" value="UniProtKB-UniRule"/>
</dbReference>
<comment type="cofactor">
    <cofactor evidence="8">
        <name>S-adenosyl-L-methionine</name>
        <dbReference type="ChEBI" id="CHEBI:59789"/>
    </cofactor>
    <text evidence="8">Binds 1 S-adenosyl-L-methionine per subunit.</text>
</comment>
<evidence type="ECO:0000259" key="9">
    <source>
        <dbReference type="PROSITE" id="PS51918"/>
    </source>
</evidence>
<feature type="binding site" evidence="8">
    <location>
        <begin position="62"/>
        <end position="64"/>
    </location>
    <ligand>
        <name>S-adenosyl-L-methionine</name>
        <dbReference type="ChEBI" id="CHEBI:59789"/>
    </ligand>
</feature>
<feature type="binding site" evidence="8">
    <location>
        <position position="60"/>
    </location>
    <ligand>
        <name>[4Fe-4S] cluster</name>
        <dbReference type="ChEBI" id="CHEBI:49883"/>
        <note>4Fe-4S-S-AdoMet</note>
    </ligand>
</feature>
<dbReference type="CDD" id="cd01335">
    <property type="entry name" value="Radical_SAM"/>
    <property type="match status" value="1"/>
</dbReference>
<keyword evidence="6 8" id="KW-0411">Iron-sulfur</keyword>
<evidence type="ECO:0000256" key="3">
    <source>
        <dbReference type="ARBA" id="ARBA00022723"/>
    </source>
</evidence>
<evidence type="ECO:0000256" key="5">
    <source>
        <dbReference type="ARBA" id="ARBA00023004"/>
    </source>
</evidence>
<comment type="caution">
    <text evidence="10">The sequence shown here is derived from an EMBL/GenBank/DDBJ whole genome shotgun (WGS) entry which is preliminary data.</text>
</comment>
<dbReference type="InterPro" id="IPR007197">
    <property type="entry name" value="rSAM"/>
</dbReference>
<keyword evidence="7 8" id="KW-0456">Lyase</keyword>
<dbReference type="HAMAP" id="MF_00917">
    <property type="entry name" value="QueE"/>
    <property type="match status" value="1"/>
</dbReference>
<feature type="binding site" evidence="8">
    <location>
        <position position="63"/>
    </location>
    <ligand>
        <name>[4Fe-4S] cluster</name>
        <dbReference type="ChEBI" id="CHEBI:49883"/>
        <note>4Fe-4S-S-AdoMet</note>
    </ligand>
</feature>
<accession>A0A423PJU8</accession>
<keyword evidence="4 8" id="KW-0460">Magnesium</keyword>
<dbReference type="RefSeq" id="WP_123631616.1">
    <property type="nucleotide sequence ID" value="NZ_AYKH01000027.1"/>
</dbReference>
<evidence type="ECO:0000313" key="11">
    <source>
        <dbReference type="Proteomes" id="UP000283993"/>
    </source>
</evidence>
<protein>
    <recommendedName>
        <fullName evidence="8">7-carboxy-7-deazaguanine synthase</fullName>
        <shortName evidence="8">CDG synthase</shortName>
        <ecNumber evidence="8">4.3.99.3</ecNumber>
    </recommendedName>
    <alternativeName>
        <fullName evidence="8">Queuosine biosynthesis protein QueE</fullName>
    </alternativeName>
</protein>
<dbReference type="InterPro" id="IPR013785">
    <property type="entry name" value="Aldolase_TIM"/>
</dbReference>
<dbReference type="Pfam" id="PF04055">
    <property type="entry name" value="Radical_SAM"/>
    <property type="match status" value="1"/>
</dbReference>
<evidence type="ECO:0000256" key="2">
    <source>
        <dbReference type="ARBA" id="ARBA00022691"/>
    </source>
</evidence>
<dbReference type="AlphaFoldDB" id="A0A423PJU8"/>
<dbReference type="PROSITE" id="PS51918">
    <property type="entry name" value="RADICAL_SAM"/>
    <property type="match status" value="1"/>
</dbReference>
<keyword evidence="11" id="KW-1185">Reference proteome</keyword>
<proteinExistence type="inferred from homology"/>
<keyword evidence="3 8" id="KW-0479">Metal-binding</keyword>
<dbReference type="GO" id="GO:0051539">
    <property type="term" value="F:4 iron, 4 sulfur cluster binding"/>
    <property type="evidence" value="ECO:0007669"/>
    <property type="project" value="UniProtKB-UniRule"/>
</dbReference>
<dbReference type="InterPro" id="IPR027621">
    <property type="entry name" value="rSAM_QueE_gams"/>
</dbReference>
<dbReference type="SFLD" id="SFLDS00029">
    <property type="entry name" value="Radical_SAM"/>
    <property type="match status" value="1"/>
</dbReference>
<feature type="binding site" evidence="8">
    <location>
        <position position="65"/>
    </location>
    <ligand>
        <name>Mg(2+)</name>
        <dbReference type="ChEBI" id="CHEBI:18420"/>
    </ligand>
</feature>
<comment type="catalytic activity">
    <reaction evidence="8">
        <text>6-carboxy-5,6,7,8-tetrahydropterin + H(+) = 7-carboxy-7-carbaguanine + NH4(+)</text>
        <dbReference type="Rhea" id="RHEA:27974"/>
        <dbReference type="ChEBI" id="CHEBI:15378"/>
        <dbReference type="ChEBI" id="CHEBI:28938"/>
        <dbReference type="ChEBI" id="CHEBI:61032"/>
        <dbReference type="ChEBI" id="CHEBI:61036"/>
        <dbReference type="EC" id="4.3.99.3"/>
    </reaction>
</comment>
<dbReference type="EC" id="4.3.99.3" evidence="8"/>
<comment type="function">
    <text evidence="8">Catalyzes the complex heterocyclic radical-mediated conversion of 6-carboxy-5,6,7,8-tetrahydropterin (CPH4) to 7-carboxy-7-deazaguanine (CDG), a step common to the biosynthetic pathways of all 7-deazapurine-containing compounds.</text>
</comment>
<evidence type="ECO:0000256" key="7">
    <source>
        <dbReference type="ARBA" id="ARBA00023239"/>
    </source>
</evidence>
<dbReference type="PANTHER" id="PTHR42836">
    <property type="entry name" value="7-CARBOXY-7-DEAZAGUANINE SYNTHASE"/>
    <property type="match status" value="1"/>
</dbReference>
<keyword evidence="8" id="KW-0671">Queuosine biosynthesis</keyword>
<evidence type="ECO:0000256" key="4">
    <source>
        <dbReference type="ARBA" id="ARBA00022842"/>
    </source>
</evidence>
<dbReference type="Gene3D" id="3.20.20.70">
    <property type="entry name" value="Aldolase class I"/>
    <property type="match status" value="1"/>
</dbReference>
<keyword evidence="1 8" id="KW-0004">4Fe-4S</keyword>
<feature type="binding site" evidence="8">
    <location>
        <begin position="37"/>
        <end position="39"/>
    </location>
    <ligand>
        <name>substrate</name>
    </ligand>
</feature>
<dbReference type="PIRSF" id="PIRSF000370">
    <property type="entry name" value="QueE"/>
    <property type="match status" value="1"/>
</dbReference>
<evidence type="ECO:0000256" key="6">
    <source>
        <dbReference type="ARBA" id="ARBA00023014"/>
    </source>
</evidence>
<keyword evidence="5 8" id="KW-0408">Iron</keyword>
<comment type="cofactor">
    <cofactor evidence="8">
        <name>Mg(2+)</name>
        <dbReference type="ChEBI" id="CHEBI:18420"/>
    </cofactor>
</comment>
<organism evidence="10 11">
    <name type="scientific">Salinisphaera orenii MK-B5</name>
    <dbReference type="NCBI Taxonomy" id="856730"/>
    <lineage>
        <taxon>Bacteria</taxon>
        <taxon>Pseudomonadati</taxon>
        <taxon>Pseudomonadota</taxon>
        <taxon>Gammaproteobacteria</taxon>
        <taxon>Salinisphaerales</taxon>
        <taxon>Salinisphaeraceae</taxon>
        <taxon>Salinisphaera</taxon>
    </lineage>
</organism>
<comment type="pathway">
    <text evidence="8">Purine metabolism; 7-cyano-7-deazaguanine biosynthesis.</text>
</comment>
<dbReference type="EMBL" id="AYKH01000027">
    <property type="protein sequence ID" value="ROO25859.1"/>
    <property type="molecule type" value="Genomic_DNA"/>
</dbReference>
<comment type="similarity">
    <text evidence="8">Belongs to the radical SAM superfamily. 7-carboxy-7-deazaguanine synthase family.</text>
</comment>
<dbReference type="Proteomes" id="UP000283993">
    <property type="component" value="Unassembled WGS sequence"/>
</dbReference>
<feature type="binding site" evidence="8">
    <location>
        <position position="97"/>
    </location>
    <ligand>
        <name>S-adenosyl-L-methionine</name>
        <dbReference type="ChEBI" id="CHEBI:59789"/>
    </ligand>
</feature>
<evidence type="ECO:0000256" key="1">
    <source>
        <dbReference type="ARBA" id="ARBA00022485"/>
    </source>
</evidence>
<dbReference type="PANTHER" id="PTHR42836:SF1">
    <property type="entry name" value="7-CARBOXY-7-DEAZAGUANINE SYNTHASE"/>
    <property type="match status" value="1"/>
</dbReference>
<comment type="caution">
    <text evidence="8">Lacks conserved residue(s) required for the propagation of feature annotation.</text>
</comment>
<comment type="cofactor">
    <cofactor evidence="8">
        <name>[4Fe-4S] cluster</name>
        <dbReference type="ChEBI" id="CHEBI:49883"/>
    </cofactor>
    <text evidence="8">Binds 1 [4Fe-4S] cluster. The cluster is coordinated with 3 cysteines and an exchangeable S-adenosyl-L-methionine.</text>
</comment>
<feature type="binding site" evidence="8">
    <location>
        <position position="52"/>
    </location>
    <ligand>
        <name>substrate</name>
    </ligand>
</feature>
<comment type="subunit">
    <text evidence="8">Homodimer.</text>
</comment>
<feature type="binding site" evidence="8">
    <location>
        <position position="56"/>
    </location>
    <ligand>
        <name>[4Fe-4S] cluster</name>
        <dbReference type="ChEBI" id="CHEBI:49883"/>
        <note>4Fe-4S-S-AdoMet</note>
    </ligand>
</feature>
<keyword evidence="2 8" id="KW-0949">S-adenosyl-L-methionine</keyword>
<dbReference type="InterPro" id="IPR024924">
    <property type="entry name" value="7-CO-7-deazaguanine_synth-like"/>
</dbReference>
<dbReference type="UniPathway" id="UPA00391"/>
<name>A0A423PJU8_9GAMM</name>
<feature type="binding site" evidence="8">
    <location>
        <position position="95"/>
    </location>
    <ligand>
        <name>substrate</name>
    </ligand>
</feature>
<dbReference type="InterPro" id="IPR058240">
    <property type="entry name" value="rSAM_sf"/>
</dbReference>
<dbReference type="GO" id="GO:0016840">
    <property type="term" value="F:carbon-nitrogen lyase activity"/>
    <property type="evidence" value="ECO:0007669"/>
    <property type="project" value="UniProtKB-UniRule"/>
</dbReference>
<reference evidence="10 11" key="1">
    <citation type="submission" date="2013-10" db="EMBL/GenBank/DDBJ databases">
        <title>Salinisphaera orenii MK-B5 Genome Sequencing.</title>
        <authorList>
            <person name="Lai Q."/>
            <person name="Li C."/>
            <person name="Shao Z."/>
        </authorList>
    </citation>
    <scope>NUCLEOTIDE SEQUENCE [LARGE SCALE GENOMIC DNA]</scope>
    <source>
        <strain evidence="10 11">MK-B5</strain>
    </source>
</reference>
<dbReference type="SUPFAM" id="SSF102114">
    <property type="entry name" value="Radical SAM enzymes"/>
    <property type="match status" value="1"/>
</dbReference>
<evidence type="ECO:0000256" key="8">
    <source>
        <dbReference type="HAMAP-Rule" id="MF_00917"/>
    </source>
</evidence>
<feature type="domain" description="Radical SAM core" evidence="9">
    <location>
        <begin position="43"/>
        <end position="233"/>
    </location>
</feature>
<dbReference type="GO" id="GO:0000287">
    <property type="term" value="F:magnesium ion binding"/>
    <property type="evidence" value="ECO:0007669"/>
    <property type="project" value="UniProtKB-UniRule"/>
</dbReference>